<dbReference type="CDD" id="cd00377">
    <property type="entry name" value="ICL_PEPM"/>
    <property type="match status" value="1"/>
</dbReference>
<organism evidence="1 2">
    <name type="scientific">Rubrimonas cliftonensis</name>
    <dbReference type="NCBI Taxonomy" id="89524"/>
    <lineage>
        <taxon>Bacteria</taxon>
        <taxon>Pseudomonadati</taxon>
        <taxon>Pseudomonadota</taxon>
        <taxon>Alphaproteobacteria</taxon>
        <taxon>Rhodobacterales</taxon>
        <taxon>Paracoccaceae</taxon>
        <taxon>Rubrimonas</taxon>
    </lineage>
</organism>
<evidence type="ECO:0000313" key="1">
    <source>
        <dbReference type="EMBL" id="SEA60055.1"/>
    </source>
</evidence>
<dbReference type="PANTHER" id="PTHR42905">
    <property type="entry name" value="PHOSPHOENOLPYRUVATE CARBOXYLASE"/>
    <property type="match status" value="1"/>
</dbReference>
<accession>A0A1H4CI10</accession>
<dbReference type="SUPFAM" id="SSF51621">
    <property type="entry name" value="Phosphoenolpyruvate/pyruvate domain"/>
    <property type="match status" value="1"/>
</dbReference>
<protein>
    <submittedName>
        <fullName evidence="1">2-Methylisocitrate lyase, PEP mutase family</fullName>
    </submittedName>
</protein>
<dbReference type="InterPro" id="IPR040442">
    <property type="entry name" value="Pyrv_kinase-like_dom_sf"/>
</dbReference>
<dbReference type="GO" id="GO:0016829">
    <property type="term" value="F:lyase activity"/>
    <property type="evidence" value="ECO:0007669"/>
    <property type="project" value="UniProtKB-KW"/>
</dbReference>
<dbReference type="STRING" id="89524.SAMN05444370_10786"/>
<dbReference type="InterPro" id="IPR039556">
    <property type="entry name" value="ICL/PEPM"/>
</dbReference>
<dbReference type="Proteomes" id="UP000198703">
    <property type="component" value="Unassembled WGS sequence"/>
</dbReference>
<dbReference type="EMBL" id="FNQM01000007">
    <property type="protein sequence ID" value="SEA60055.1"/>
    <property type="molecule type" value="Genomic_DNA"/>
</dbReference>
<proteinExistence type="predicted"/>
<keyword evidence="2" id="KW-1185">Reference proteome</keyword>
<dbReference type="AlphaFoldDB" id="A0A1H4CI10"/>
<evidence type="ECO:0000313" key="2">
    <source>
        <dbReference type="Proteomes" id="UP000198703"/>
    </source>
</evidence>
<dbReference type="PANTHER" id="PTHR42905:SF2">
    <property type="entry name" value="PHOSPHOENOLPYRUVATE CARBOXYLASE FAMILY PROTEIN"/>
    <property type="match status" value="1"/>
</dbReference>
<sequence length="303" mass="31916">MAAEKPVTTPQAFPGASPGARLRALLESGELLVTPSCGDALTARLIGQAGFRAAFMSGFCVSAQRIGAPDAGLISYAEMAGAVRDVCAATALPVLCDGDTGYGNALNVKRTVKGYAQAGAAAVMIEDQLAPKRCGHTKGKLVVDRTEAVERISAAVDARAEIGSDILIIARTDARHGHGLDEALWRAEAFHKAGAEILFVEAPKSEAEMRRLCAELPGWKMANLVEGGETPIPSQATLSEMGYGVAAWPLTLMATAMRAMTDALAAMRADRAPEGLMGFAELRERVGFEAYYLDEARYAGARD</sequence>
<gene>
    <name evidence="1" type="ORF">SAMN05444370_10786</name>
</gene>
<dbReference type="InterPro" id="IPR015813">
    <property type="entry name" value="Pyrv/PenolPyrv_kinase-like_dom"/>
</dbReference>
<dbReference type="Gene3D" id="3.20.20.60">
    <property type="entry name" value="Phosphoenolpyruvate-binding domains"/>
    <property type="match status" value="1"/>
</dbReference>
<reference evidence="1 2" key="1">
    <citation type="submission" date="2016-10" db="EMBL/GenBank/DDBJ databases">
        <authorList>
            <person name="de Groot N.N."/>
        </authorList>
    </citation>
    <scope>NUCLEOTIDE SEQUENCE [LARGE SCALE GENOMIC DNA]</scope>
    <source>
        <strain evidence="1 2">DSM 15345</strain>
    </source>
</reference>
<name>A0A1H4CI10_9RHOB</name>
<dbReference type="Pfam" id="PF13714">
    <property type="entry name" value="PEP_mutase"/>
    <property type="match status" value="1"/>
</dbReference>
<keyword evidence="1" id="KW-0456">Lyase</keyword>